<dbReference type="InterPro" id="IPR037291">
    <property type="entry name" value="DUF4139"/>
</dbReference>
<dbReference type="NCBIfam" id="TIGR02231">
    <property type="entry name" value="mucoidy inhibitor MuiA family protein"/>
    <property type="match status" value="1"/>
</dbReference>
<dbReference type="Proteomes" id="UP001185092">
    <property type="component" value="Unassembled WGS sequence"/>
</dbReference>
<comment type="caution">
    <text evidence="5">The sequence shown here is derived from an EMBL/GenBank/DDBJ whole genome shotgun (WGS) entry which is preliminary data.</text>
</comment>
<dbReference type="PANTHER" id="PTHR31005:SF8">
    <property type="entry name" value="DUF4139 DOMAIN-CONTAINING PROTEIN"/>
    <property type="match status" value="1"/>
</dbReference>
<dbReference type="AlphaFoldDB" id="A0AAE4BSR9"/>
<feature type="domain" description="DUF4140" evidence="4">
    <location>
        <begin position="35"/>
        <end position="132"/>
    </location>
</feature>
<keyword evidence="6" id="KW-1185">Reference proteome</keyword>
<evidence type="ECO:0000259" key="4">
    <source>
        <dbReference type="Pfam" id="PF13600"/>
    </source>
</evidence>
<feature type="signal peptide" evidence="2">
    <location>
        <begin position="1"/>
        <end position="21"/>
    </location>
</feature>
<feature type="chain" id="PRO_5041966767" evidence="2">
    <location>
        <begin position="22"/>
        <end position="549"/>
    </location>
</feature>
<gene>
    <name evidence="5" type="ORF">HNQ88_004581</name>
</gene>
<evidence type="ECO:0000313" key="6">
    <source>
        <dbReference type="Proteomes" id="UP001185092"/>
    </source>
</evidence>
<protein>
    <submittedName>
        <fullName evidence="5">Uncharacterized protein (TIGR02231 family)</fullName>
    </submittedName>
</protein>
<keyword evidence="2" id="KW-0732">Signal</keyword>
<dbReference type="Pfam" id="PF13600">
    <property type="entry name" value="DUF4140"/>
    <property type="match status" value="1"/>
</dbReference>
<dbReference type="InterPro" id="IPR025554">
    <property type="entry name" value="DUF4140"/>
</dbReference>
<feature type="domain" description="DUF4139" evidence="3">
    <location>
        <begin position="215"/>
        <end position="543"/>
    </location>
</feature>
<feature type="coiled-coil region" evidence="1">
    <location>
        <begin position="146"/>
        <end position="194"/>
    </location>
</feature>
<evidence type="ECO:0000313" key="5">
    <source>
        <dbReference type="EMBL" id="MDR6241494.1"/>
    </source>
</evidence>
<dbReference type="Pfam" id="PF13598">
    <property type="entry name" value="DUF4139"/>
    <property type="match status" value="1"/>
</dbReference>
<dbReference type="InterPro" id="IPR011935">
    <property type="entry name" value="CHP02231"/>
</dbReference>
<keyword evidence="1" id="KW-0175">Coiled coil</keyword>
<evidence type="ECO:0000256" key="2">
    <source>
        <dbReference type="SAM" id="SignalP"/>
    </source>
</evidence>
<dbReference type="EMBL" id="JAVDQD010000008">
    <property type="protein sequence ID" value="MDR6241494.1"/>
    <property type="molecule type" value="Genomic_DNA"/>
</dbReference>
<reference evidence="5" key="1">
    <citation type="submission" date="2023-07" db="EMBL/GenBank/DDBJ databases">
        <title>Genomic Encyclopedia of Type Strains, Phase IV (KMG-IV): sequencing the most valuable type-strain genomes for metagenomic binning, comparative biology and taxonomic classification.</title>
        <authorList>
            <person name="Goeker M."/>
        </authorList>
    </citation>
    <scope>NUCLEOTIDE SEQUENCE</scope>
    <source>
        <strain evidence="5">DSM 26174</strain>
    </source>
</reference>
<dbReference type="RefSeq" id="WP_309942311.1">
    <property type="nucleotide sequence ID" value="NZ_AP025306.1"/>
</dbReference>
<proteinExistence type="predicted"/>
<evidence type="ECO:0000259" key="3">
    <source>
        <dbReference type="Pfam" id="PF13598"/>
    </source>
</evidence>
<accession>A0AAE4BSR9</accession>
<name>A0AAE4BSR9_9BACT</name>
<sequence length="549" mass="62762">MNKLKHILIASLLTVSNGIFAQDIETKVESKVQNVNLFEQGASIDRYATIQLSKGKNTIIFDKLSHVVDMESIQLAGRGFSVYSIDFNPSYNPENKLPAHIEKLSQEVDDLEIKIADINLSIKLASDKIAFLQTNKSIGNNSSITANQLATTYELYSQKLKQASEEKLKFERESQKLRKELNFKQRELNNFVSQLRHKGAIIATLHADQAISTKVKLNYTVRNASWIPIYDIRFSSLEEELTLIQNAKVSQTTGNDWNNIELSVSTGNALSQENLPHISPWKINLYPTYSKSKMMRSRVVEVPDELEINEEIEVDLDVDIEYDSENWESQEEVYKAPTNYISARQSTSTISKKFTFEKKFDIQSEDTEQQVQLRQEEIKAEFKYKAVPKYSQNVFLVAEIPNWESYGFENGKANIYMSDQYRGKTYLNKGTIGEDYIISLGKDSDIAVERSQIKDSNSRRFLGSKKKEVFAWEILVKNNKNSAAQIEIKDQIPVSLTDKIIITTEELSGANHDKSTGMLTWDLNLQANEIKKLVFKYTVESPKNERVGY</sequence>
<evidence type="ECO:0000256" key="1">
    <source>
        <dbReference type="SAM" id="Coils"/>
    </source>
</evidence>
<dbReference type="PANTHER" id="PTHR31005">
    <property type="entry name" value="DUF4139 DOMAIN-CONTAINING PROTEIN"/>
    <property type="match status" value="1"/>
</dbReference>
<organism evidence="5 6">
    <name type="scientific">Aureibacter tunicatorum</name>
    <dbReference type="NCBI Taxonomy" id="866807"/>
    <lineage>
        <taxon>Bacteria</taxon>
        <taxon>Pseudomonadati</taxon>
        <taxon>Bacteroidota</taxon>
        <taxon>Cytophagia</taxon>
        <taxon>Cytophagales</taxon>
        <taxon>Persicobacteraceae</taxon>
        <taxon>Aureibacter</taxon>
    </lineage>
</organism>